<organism evidence="1 2">
    <name type="scientific">Halioglobus maricola</name>
    <dbReference type="NCBI Taxonomy" id="2601894"/>
    <lineage>
        <taxon>Bacteria</taxon>
        <taxon>Pseudomonadati</taxon>
        <taxon>Pseudomonadota</taxon>
        <taxon>Gammaproteobacteria</taxon>
        <taxon>Cellvibrionales</taxon>
        <taxon>Halieaceae</taxon>
        <taxon>Halioglobus</taxon>
    </lineage>
</organism>
<evidence type="ECO:0000313" key="1">
    <source>
        <dbReference type="EMBL" id="QFU74222.1"/>
    </source>
</evidence>
<dbReference type="KEGG" id="halc:EY643_00370"/>
<evidence type="ECO:0000313" key="2">
    <source>
        <dbReference type="Proteomes" id="UP000326287"/>
    </source>
</evidence>
<dbReference type="AlphaFoldDB" id="A0A5P9NES4"/>
<dbReference type="SUPFAM" id="SSF48208">
    <property type="entry name" value="Six-hairpin glycosidases"/>
    <property type="match status" value="1"/>
</dbReference>
<reference evidence="1 2" key="1">
    <citation type="submission" date="2019-02" db="EMBL/GenBank/DDBJ databases">
        <authorList>
            <person name="Li S.-H."/>
        </authorList>
    </citation>
    <scope>NUCLEOTIDE SEQUENCE [LARGE SCALE GENOMIC DNA]</scope>
    <source>
        <strain evidence="1 2">IMCC14385</strain>
    </source>
</reference>
<dbReference type="EMBL" id="CP036422">
    <property type="protein sequence ID" value="QFU74222.1"/>
    <property type="molecule type" value="Genomic_DNA"/>
</dbReference>
<proteinExistence type="predicted"/>
<protein>
    <submittedName>
        <fullName evidence="1">Prenyltransferase</fullName>
    </submittedName>
</protein>
<keyword evidence="2" id="KW-1185">Reference proteome</keyword>
<keyword evidence="1" id="KW-0808">Transferase</keyword>
<dbReference type="RefSeq" id="WP_152660335.1">
    <property type="nucleotide sequence ID" value="NZ_CP036422.1"/>
</dbReference>
<dbReference type="GO" id="GO:0016740">
    <property type="term" value="F:transferase activity"/>
    <property type="evidence" value="ECO:0007669"/>
    <property type="project" value="UniProtKB-KW"/>
</dbReference>
<accession>A0A5P9NES4</accession>
<dbReference type="InterPro" id="IPR012341">
    <property type="entry name" value="6hp_glycosidase-like_sf"/>
</dbReference>
<sequence>MSGLYLTRGLFPSEFLRPTVEFILETQQAGGEIPWFEGGYADPWDHVEAAMGLSIGGEYAAARRAYEWLYSMQLVDGSWWASYRGEEVDNAERRETNFVAYIAAGIWHHYLIAQDRDFLRAMWPMVDKAIGFVLALQTEHGDIHWAVDADGKPKNDALVTGCSSIYKSLECAHNIAYTLGEDRPHWLTARESLGHALRHKPERFDRTWESKARYSMDWFYPVLTGVLPRKDAKARLAARWDEFVEKGLGCRCVSDEPWVTVAESCELVMALLAAGDHARAVEVYSWLHQWRLEDGSYWTGYQMVEDLLWPDEKPTWTAGAILLAADALTGHTAASGLFCSIQLLGVDSETEERISKAD</sequence>
<dbReference type="GO" id="GO:0005975">
    <property type="term" value="P:carbohydrate metabolic process"/>
    <property type="evidence" value="ECO:0007669"/>
    <property type="project" value="InterPro"/>
</dbReference>
<dbReference type="Gene3D" id="1.50.10.10">
    <property type="match status" value="1"/>
</dbReference>
<dbReference type="OrthoDB" id="9758578at2"/>
<dbReference type="InterPro" id="IPR008928">
    <property type="entry name" value="6-hairpin_glycosidase_sf"/>
</dbReference>
<dbReference type="Proteomes" id="UP000326287">
    <property type="component" value="Chromosome"/>
</dbReference>
<gene>
    <name evidence="1" type="ORF">EY643_00370</name>
</gene>
<name>A0A5P9NES4_9GAMM</name>